<evidence type="ECO:0000259" key="15">
    <source>
        <dbReference type="SMART" id="SM00382"/>
    </source>
</evidence>
<dbReference type="Gene3D" id="3.40.50.300">
    <property type="entry name" value="P-loop containing nucleotide triphosphate hydrolases"/>
    <property type="match status" value="1"/>
</dbReference>
<keyword evidence="9" id="KW-0862">Zinc</keyword>
<evidence type="ECO:0000256" key="11">
    <source>
        <dbReference type="ARBA" id="ARBA00023049"/>
    </source>
</evidence>
<dbReference type="InterPro" id="IPR041569">
    <property type="entry name" value="AAA_lid_3"/>
</dbReference>
<dbReference type="SUPFAM" id="SSF52540">
    <property type="entry name" value="P-loop containing nucleoside triphosphate hydrolases"/>
    <property type="match status" value="1"/>
</dbReference>
<dbReference type="InterPro" id="IPR003593">
    <property type="entry name" value="AAA+_ATPase"/>
</dbReference>
<gene>
    <name evidence="16" type="primary">YME1</name>
    <name evidence="16" type="ORF">Sste5346_001999</name>
</gene>
<keyword evidence="7" id="KW-0547">Nucleotide-binding</keyword>
<dbReference type="InterPro" id="IPR037219">
    <property type="entry name" value="Peptidase_M41-like"/>
</dbReference>
<dbReference type="Pfam" id="PF01434">
    <property type="entry name" value="Peptidase_M41"/>
    <property type="match status" value="1"/>
</dbReference>
<name>A0ABR3ZJP7_9PEZI</name>
<comment type="cofactor">
    <cofactor evidence="1">
        <name>Zn(2+)</name>
        <dbReference type="ChEBI" id="CHEBI:29105"/>
    </cofactor>
</comment>
<proteinExistence type="inferred from homology"/>
<dbReference type="PANTHER" id="PTHR23076">
    <property type="entry name" value="METALLOPROTEASE M41 FTSH"/>
    <property type="match status" value="1"/>
</dbReference>
<comment type="subcellular location">
    <subcellularLocation>
        <location evidence="2">Membrane</location>
    </subcellularLocation>
</comment>
<feature type="compositionally biased region" description="Pro residues" evidence="13">
    <location>
        <begin position="779"/>
        <end position="789"/>
    </location>
</feature>
<keyword evidence="14" id="KW-1133">Transmembrane helix</keyword>
<evidence type="ECO:0000256" key="6">
    <source>
        <dbReference type="ARBA" id="ARBA00022723"/>
    </source>
</evidence>
<dbReference type="Gene3D" id="1.20.58.760">
    <property type="entry name" value="Peptidase M41"/>
    <property type="match status" value="1"/>
</dbReference>
<evidence type="ECO:0000313" key="17">
    <source>
        <dbReference type="Proteomes" id="UP001583186"/>
    </source>
</evidence>
<keyword evidence="11" id="KW-0482">Metalloprotease</keyword>
<evidence type="ECO:0000256" key="2">
    <source>
        <dbReference type="ARBA" id="ARBA00004370"/>
    </source>
</evidence>
<evidence type="ECO:0000313" key="16">
    <source>
        <dbReference type="EMBL" id="KAL1900938.1"/>
    </source>
</evidence>
<dbReference type="NCBIfam" id="TIGR01241">
    <property type="entry name" value="FtsH_fam"/>
    <property type="match status" value="1"/>
</dbReference>
<dbReference type="HAMAP" id="MF_01458">
    <property type="entry name" value="FtsH"/>
    <property type="match status" value="1"/>
</dbReference>
<dbReference type="InterPro" id="IPR003960">
    <property type="entry name" value="ATPase_AAA_CS"/>
</dbReference>
<feature type="region of interest" description="Disordered" evidence="13">
    <location>
        <begin position="751"/>
        <end position="789"/>
    </location>
</feature>
<accession>A0ABR3ZJP7</accession>
<dbReference type="GO" id="GO:0008233">
    <property type="term" value="F:peptidase activity"/>
    <property type="evidence" value="ECO:0007669"/>
    <property type="project" value="UniProtKB-KW"/>
</dbReference>
<evidence type="ECO:0000256" key="1">
    <source>
        <dbReference type="ARBA" id="ARBA00001947"/>
    </source>
</evidence>
<dbReference type="CDD" id="cd19501">
    <property type="entry name" value="RecA-like_FtsH"/>
    <property type="match status" value="1"/>
</dbReference>
<reference evidence="16 17" key="1">
    <citation type="journal article" date="2024" name="IMA Fungus">
        <title>IMA Genome - F19 : A genome assembly and annotation guide to empower mycologists, including annotated draft genome sequences of Ceratocystis pirilliformis, Diaporthe australafricana, Fusarium ophioides, Paecilomyces lecythidis, and Sporothrix stenoceras.</title>
        <authorList>
            <person name="Aylward J."/>
            <person name="Wilson A.M."/>
            <person name="Visagie C.M."/>
            <person name="Spraker J."/>
            <person name="Barnes I."/>
            <person name="Buitendag C."/>
            <person name="Ceriani C."/>
            <person name="Del Mar Angel L."/>
            <person name="du Plessis D."/>
            <person name="Fuchs T."/>
            <person name="Gasser K."/>
            <person name="Kramer D."/>
            <person name="Li W."/>
            <person name="Munsamy K."/>
            <person name="Piso A."/>
            <person name="Price J.L."/>
            <person name="Sonnekus B."/>
            <person name="Thomas C."/>
            <person name="van der Nest A."/>
            <person name="van Dijk A."/>
            <person name="van Heerden A."/>
            <person name="van Vuuren N."/>
            <person name="Yilmaz N."/>
            <person name="Duong T.A."/>
            <person name="van der Merwe N.A."/>
            <person name="Wingfield M.J."/>
            <person name="Wingfield B.D."/>
        </authorList>
    </citation>
    <scope>NUCLEOTIDE SEQUENCE [LARGE SCALE GENOMIC DNA]</scope>
    <source>
        <strain evidence="16 17">CMW 5346</strain>
    </source>
</reference>
<dbReference type="SMART" id="SM00382">
    <property type="entry name" value="AAA"/>
    <property type="match status" value="1"/>
</dbReference>
<evidence type="ECO:0000256" key="13">
    <source>
        <dbReference type="SAM" id="MobiDB-lite"/>
    </source>
</evidence>
<keyword evidence="17" id="KW-1185">Reference proteome</keyword>
<protein>
    <submittedName>
        <fullName evidence="16">I-AAA protease yme1</fullName>
    </submittedName>
</protein>
<keyword evidence="8" id="KW-0378">Hydrolase</keyword>
<dbReference type="InterPro" id="IPR048438">
    <property type="entry name" value="Yme1-like_N"/>
</dbReference>
<keyword evidence="14" id="KW-0812">Transmembrane</keyword>
<dbReference type="PROSITE" id="PS00674">
    <property type="entry name" value="AAA"/>
    <property type="match status" value="1"/>
</dbReference>
<comment type="caution">
    <text evidence="16">The sequence shown here is derived from an EMBL/GenBank/DDBJ whole genome shotgun (WGS) entry which is preliminary data.</text>
</comment>
<dbReference type="SUPFAM" id="SSF140990">
    <property type="entry name" value="FtsH protease domain-like"/>
    <property type="match status" value="1"/>
</dbReference>
<organism evidence="16 17">
    <name type="scientific">Sporothrix stenoceras</name>
    <dbReference type="NCBI Taxonomy" id="5173"/>
    <lineage>
        <taxon>Eukaryota</taxon>
        <taxon>Fungi</taxon>
        <taxon>Dikarya</taxon>
        <taxon>Ascomycota</taxon>
        <taxon>Pezizomycotina</taxon>
        <taxon>Sordariomycetes</taxon>
        <taxon>Sordariomycetidae</taxon>
        <taxon>Ophiostomatales</taxon>
        <taxon>Ophiostomataceae</taxon>
        <taxon>Sporothrix</taxon>
    </lineage>
</organism>
<evidence type="ECO:0000256" key="10">
    <source>
        <dbReference type="ARBA" id="ARBA00022840"/>
    </source>
</evidence>
<dbReference type="InterPro" id="IPR027417">
    <property type="entry name" value="P-loop_NTPase"/>
</dbReference>
<feature type="compositionally biased region" description="Pro residues" evidence="13">
    <location>
        <begin position="758"/>
        <end position="770"/>
    </location>
</feature>
<dbReference type="Proteomes" id="UP001583186">
    <property type="component" value="Unassembled WGS sequence"/>
</dbReference>
<dbReference type="PANTHER" id="PTHR23076:SF97">
    <property type="entry name" value="ATP-DEPENDENT ZINC METALLOPROTEASE YME1L1"/>
    <property type="match status" value="1"/>
</dbReference>
<dbReference type="EMBL" id="JAWCUI010000008">
    <property type="protein sequence ID" value="KAL1900938.1"/>
    <property type="molecule type" value="Genomic_DNA"/>
</dbReference>
<dbReference type="GO" id="GO:0006508">
    <property type="term" value="P:proteolysis"/>
    <property type="evidence" value="ECO:0007669"/>
    <property type="project" value="UniProtKB-KW"/>
</dbReference>
<evidence type="ECO:0000256" key="12">
    <source>
        <dbReference type="ARBA" id="ARBA00023136"/>
    </source>
</evidence>
<dbReference type="Pfam" id="PF17862">
    <property type="entry name" value="AAA_lid_3"/>
    <property type="match status" value="1"/>
</dbReference>
<evidence type="ECO:0000256" key="3">
    <source>
        <dbReference type="ARBA" id="ARBA00010044"/>
    </source>
</evidence>
<keyword evidence="6" id="KW-0479">Metal-binding</keyword>
<dbReference type="InterPro" id="IPR003959">
    <property type="entry name" value="ATPase_AAA_core"/>
</dbReference>
<keyword evidence="12 14" id="KW-0472">Membrane</keyword>
<sequence>MTHTSVMGASPFMRVAFNGVAMSGASRLQTRTIATSALNNLFRSNIAAAAAGQQMRFYSGASGLTTSSLRASTGSPFASSRTSMLFTQAAQHMMARTTQQQQRRSIVLSGGISRNLLENRESAANRNPSSAAAQNAFYQVLLKANMPMIVIERYNSGRFASNEATTEAYHRALGMISSTPGAVPSSVADGSAVVGGMSGSGLAANNSHLNATQLQAVGQAIAAQHRGASIAVGKGAQGTGAKDAPIHVVVDQPIGDVLFRWIKFVLWFCLFTYFSLVVITMLIEGLNTFKRPTGRSDNEVKAESQKTRFTDVHGCDEAKEELQELVDFLKNPAGFSTLGGKLPKGILLVGPPGTGKTLLARAVAGEAGVPFFYMSGSEFDEVYVGVGAKRVRELFTSARSKSPAIVFIDELDAIGSRRNSRDAAYVKQTLNQLLTELDGFEQNSGVIILAATNFPELLDKALTRPGRFDRLVNVDLPDVRGRLAILKHHATKVKASKDVDLNSIALQTSGLSGAELESIVNQAAIHASKAKSAFVSKNDFDWAKDKVIMGAERKSMVISPKEKELTAYHEAGHALVSYFSPSAPNKLYKVTVLPRGSSLGHTSMLPEMDKYSYSVKDFLAMIDVSLGGKLAEEIVYGNEMVTGGASSDLEHATSIAYRMVTQLGMSEKVGPVQFWSRYNQLSSETKSVIEAEVQKTLFEAYDRSRKLLVSKRKELDLLAKALLEYETLDKDEVLKVISGQKLTDRIPVPIGPMLVPKTPGPLDDPMPPGLGPDSEDNKAPPPPPQTATP</sequence>
<evidence type="ECO:0000256" key="14">
    <source>
        <dbReference type="SAM" id="Phobius"/>
    </source>
</evidence>
<evidence type="ECO:0000256" key="9">
    <source>
        <dbReference type="ARBA" id="ARBA00022833"/>
    </source>
</evidence>
<dbReference type="Pfam" id="PF21232">
    <property type="entry name" value="Yme1-like_N"/>
    <property type="match status" value="1"/>
</dbReference>
<comment type="similarity">
    <text evidence="3">In the C-terminal section; belongs to the peptidase M41 family.</text>
</comment>
<keyword evidence="5 16" id="KW-0645">Protease</keyword>
<evidence type="ECO:0000256" key="8">
    <source>
        <dbReference type="ARBA" id="ARBA00022801"/>
    </source>
</evidence>
<dbReference type="InterPro" id="IPR000642">
    <property type="entry name" value="Peptidase_M41"/>
</dbReference>
<evidence type="ECO:0000256" key="5">
    <source>
        <dbReference type="ARBA" id="ARBA00022670"/>
    </source>
</evidence>
<comment type="similarity">
    <text evidence="4">In the N-terminal section; belongs to the AAA ATPase family.</text>
</comment>
<dbReference type="InterPro" id="IPR005936">
    <property type="entry name" value="FtsH"/>
</dbReference>
<feature type="transmembrane region" description="Helical" evidence="14">
    <location>
        <begin position="264"/>
        <end position="283"/>
    </location>
</feature>
<feature type="domain" description="AAA+ ATPase" evidence="15">
    <location>
        <begin position="342"/>
        <end position="478"/>
    </location>
</feature>
<evidence type="ECO:0000256" key="7">
    <source>
        <dbReference type="ARBA" id="ARBA00022741"/>
    </source>
</evidence>
<evidence type="ECO:0000256" key="4">
    <source>
        <dbReference type="ARBA" id="ARBA00010550"/>
    </source>
</evidence>
<keyword evidence="10" id="KW-0067">ATP-binding</keyword>
<dbReference type="Gene3D" id="1.10.8.60">
    <property type="match status" value="1"/>
</dbReference>
<dbReference type="Pfam" id="PF00004">
    <property type="entry name" value="AAA"/>
    <property type="match status" value="1"/>
</dbReference>